<proteinExistence type="inferred from homology"/>
<dbReference type="InterPro" id="IPR005814">
    <property type="entry name" value="Aminotrans_3"/>
</dbReference>
<dbReference type="Gene3D" id="3.40.640.10">
    <property type="entry name" value="Type I PLP-dependent aspartate aminotransferase-like (Major domain)"/>
    <property type="match status" value="1"/>
</dbReference>
<comment type="caution">
    <text evidence="4">The sequence shown here is derived from an EMBL/GenBank/DDBJ whole genome shotgun (WGS) entry which is preliminary data.</text>
</comment>
<comment type="similarity">
    <text evidence="2">Belongs to the class-III pyridoxal-phosphate-dependent aminotransferase family.</text>
</comment>
<dbReference type="GO" id="GO:0030170">
    <property type="term" value="F:pyridoxal phosphate binding"/>
    <property type="evidence" value="ECO:0007669"/>
    <property type="project" value="InterPro"/>
</dbReference>
<dbReference type="Pfam" id="PF00202">
    <property type="entry name" value="Aminotran_3"/>
    <property type="match status" value="1"/>
</dbReference>
<keyword evidence="4" id="KW-0808">Transferase</keyword>
<dbReference type="InterPro" id="IPR015422">
    <property type="entry name" value="PyrdxlP-dep_Trfase_small"/>
</dbReference>
<dbReference type="EMBL" id="BCLY01000012">
    <property type="protein sequence ID" value="GAQ08650.1"/>
    <property type="molecule type" value="Genomic_DNA"/>
</dbReference>
<dbReference type="InterPro" id="IPR015421">
    <property type="entry name" value="PyrdxlP-dep_Trfase_major"/>
</dbReference>
<dbReference type="PANTHER" id="PTHR11986:SF18">
    <property type="entry name" value="ORNITHINE AMINOTRANSFERASE, MITOCHONDRIAL"/>
    <property type="match status" value="1"/>
</dbReference>
<accession>A0AAN4PLA9</accession>
<dbReference type="GO" id="GO:0004587">
    <property type="term" value="F:ornithine aminotransferase activity"/>
    <property type="evidence" value="ECO:0007669"/>
    <property type="project" value="TreeGrafter"/>
</dbReference>
<evidence type="ECO:0000313" key="4">
    <source>
        <dbReference type="EMBL" id="GAQ08650.1"/>
    </source>
</evidence>
<dbReference type="InterPro" id="IPR015424">
    <property type="entry name" value="PyrdxlP-dep_Trfase"/>
</dbReference>
<comment type="cofactor">
    <cofactor evidence="1">
        <name>pyridoxal 5'-phosphate</name>
        <dbReference type="ChEBI" id="CHEBI:597326"/>
    </cofactor>
</comment>
<dbReference type="Gene3D" id="3.90.1150.10">
    <property type="entry name" value="Aspartate Aminotransferase, domain 1"/>
    <property type="match status" value="1"/>
</dbReference>
<gene>
    <name evidence="4" type="ORF">ALT_5971</name>
</gene>
<dbReference type="GO" id="GO:0005737">
    <property type="term" value="C:cytoplasm"/>
    <property type="evidence" value="ECO:0007669"/>
    <property type="project" value="TreeGrafter"/>
</dbReference>
<dbReference type="PANTHER" id="PTHR11986">
    <property type="entry name" value="AMINOTRANSFERASE CLASS III"/>
    <property type="match status" value="1"/>
</dbReference>
<keyword evidence="3" id="KW-0663">Pyridoxal phosphate</keyword>
<evidence type="ECO:0000313" key="5">
    <source>
        <dbReference type="Proteomes" id="UP000051487"/>
    </source>
</evidence>
<dbReference type="AlphaFoldDB" id="A0AAN4PLA9"/>
<protein>
    <submittedName>
        <fullName evidence="4">Ornithine aminotransferase car2</fullName>
    </submittedName>
</protein>
<reference evidence="4 5" key="1">
    <citation type="submission" date="2015-11" db="EMBL/GenBank/DDBJ databases">
        <title>Aspergillus lentulus strain IFM 54703T.</title>
        <authorList>
            <person name="Kusuya Y."/>
            <person name="Sakai K."/>
            <person name="Kamei K."/>
            <person name="Takahashi H."/>
            <person name="Yaguchi T."/>
        </authorList>
    </citation>
    <scope>NUCLEOTIDE SEQUENCE [LARGE SCALE GENOMIC DNA]</scope>
    <source>
        <strain evidence="4 5">IFM 54703</strain>
    </source>
</reference>
<sequence>MTRENQRDGKVVRLSSKTNELLEIDSKHSAGGIFPLPVFIKSGKGSILKDVDGNEIIDFICMLSATNLGQCHPKLLEAMITSMQTITLTNIATKVGDWAEFARDMCTRFGYDKMAGMVSGTEGADAAVKFARKWGIKVKGIPPRDVLVLGVSDNYHGVGSGIWPIMNDMGQSSDYGIVNENLRNTNPKTGELLKYGCLKDFEQVLSDVHGRVAAIIMECIHGKKPSFEEELNFAIGVRQLCKKYNILFIADEVRMGSGKTGKFLCSDWMGPENKPDMVVMGKSITGGAYPTSYIFGHNEVMNLVGGYESVATFGMAPAAIAATRATLQIMDEERLVERATWIGQIWKKETADWNMPWLDYTTNRGADLGLYLKRTGSPRHTTRRLSMLCLHKGVLTYPDGDRVRMGVALNIPEADLLRGITSVKEALLELEDYDEIETGPPMKGVVPDMALESSQTFLDILQGLKPRLSPTSSADSECSYSDYWDDAEFVAIVERPPCNPTPTILNPEELTEVEKAISSRPPANPSAPLSTPIDMPTTLTILTCYTLLLQAYDTIFSQIYSALAIRTDITSPSSIPSVLPGLHFGGFDLDEHRDMQIEMPIQLSARMLVRIEQKLGFAEICYSHALDNNRNASSNCGIVDTVTASALLDILFKPNHPRVSHEAREKWKSYLGETENGGN</sequence>
<organism evidence="4 5">
    <name type="scientific">Aspergillus lentulus</name>
    <dbReference type="NCBI Taxonomy" id="293939"/>
    <lineage>
        <taxon>Eukaryota</taxon>
        <taxon>Fungi</taxon>
        <taxon>Dikarya</taxon>
        <taxon>Ascomycota</taxon>
        <taxon>Pezizomycotina</taxon>
        <taxon>Eurotiomycetes</taxon>
        <taxon>Eurotiomycetidae</taxon>
        <taxon>Eurotiales</taxon>
        <taxon>Aspergillaceae</taxon>
        <taxon>Aspergillus</taxon>
        <taxon>Aspergillus subgen. Fumigati</taxon>
    </lineage>
</organism>
<keyword evidence="4" id="KW-0032">Aminotransferase</keyword>
<dbReference type="GO" id="GO:0010121">
    <property type="term" value="P:L-arginine catabolic process to proline via ornithine"/>
    <property type="evidence" value="ECO:0007669"/>
    <property type="project" value="TreeGrafter"/>
</dbReference>
<evidence type="ECO:0000256" key="2">
    <source>
        <dbReference type="ARBA" id="ARBA00008954"/>
    </source>
</evidence>
<dbReference type="GO" id="GO:0019544">
    <property type="term" value="P:L-arginine catabolic process to L-glutamate"/>
    <property type="evidence" value="ECO:0007669"/>
    <property type="project" value="TreeGrafter"/>
</dbReference>
<evidence type="ECO:0000256" key="3">
    <source>
        <dbReference type="ARBA" id="ARBA00022898"/>
    </source>
</evidence>
<name>A0AAN4PLA9_ASPLE</name>
<dbReference type="GO" id="GO:0042802">
    <property type="term" value="F:identical protein binding"/>
    <property type="evidence" value="ECO:0007669"/>
    <property type="project" value="TreeGrafter"/>
</dbReference>
<dbReference type="SUPFAM" id="SSF53383">
    <property type="entry name" value="PLP-dependent transferases"/>
    <property type="match status" value="1"/>
</dbReference>
<dbReference type="InterPro" id="IPR050103">
    <property type="entry name" value="Class-III_PLP-dep_AT"/>
</dbReference>
<evidence type="ECO:0000256" key="1">
    <source>
        <dbReference type="ARBA" id="ARBA00001933"/>
    </source>
</evidence>
<dbReference type="Proteomes" id="UP000051487">
    <property type="component" value="Unassembled WGS sequence"/>
</dbReference>